<dbReference type="Pfam" id="PF03928">
    <property type="entry name" value="HbpS-like"/>
    <property type="match status" value="1"/>
</dbReference>
<evidence type="ECO:0000313" key="2">
    <source>
        <dbReference type="EMBL" id="MVO78055.1"/>
    </source>
</evidence>
<proteinExistence type="predicted"/>
<protein>
    <recommendedName>
        <fullName evidence="4">Heme-binding protein</fullName>
    </recommendedName>
</protein>
<organism evidence="2 3">
    <name type="scientific">Sphingomonas horti</name>
    <dbReference type="NCBI Taxonomy" id="2682842"/>
    <lineage>
        <taxon>Bacteria</taxon>
        <taxon>Pseudomonadati</taxon>
        <taxon>Pseudomonadota</taxon>
        <taxon>Alphaproteobacteria</taxon>
        <taxon>Sphingomonadales</taxon>
        <taxon>Sphingomonadaceae</taxon>
        <taxon>Sphingomonas</taxon>
    </lineage>
</organism>
<sequence>MHRLPQPGDGAVSGADGRRDLGGIGEEDARHLQGSDRRRGCGKAAGCFGRGPGAVRQLLLLLGLLLGGAAAAQGPALDAGAAQAIVAGCAAHAAAKRQGHAIAVVDSGGHLVAALRMDGNGTGIMDFAIDKAQASAAWGGTTAQLAEGARSTPGFEHAPHVVTVAGGVPIWSADGRTRLGAVGTSGEAPADDAACAEAGIAAAGFRTERAR</sequence>
<name>A0A6I4J0T6_9SPHN</name>
<dbReference type="SUPFAM" id="SSF143744">
    <property type="entry name" value="GlcG-like"/>
    <property type="match status" value="1"/>
</dbReference>
<evidence type="ECO:0008006" key="4">
    <source>
        <dbReference type="Google" id="ProtNLM"/>
    </source>
</evidence>
<dbReference type="InterPro" id="IPR052517">
    <property type="entry name" value="GlcG_carb_metab_protein"/>
</dbReference>
<evidence type="ECO:0000256" key="1">
    <source>
        <dbReference type="SAM" id="MobiDB-lite"/>
    </source>
</evidence>
<dbReference type="Proteomes" id="UP000441389">
    <property type="component" value="Unassembled WGS sequence"/>
</dbReference>
<dbReference type="AlphaFoldDB" id="A0A6I4J0T6"/>
<keyword evidence="3" id="KW-1185">Reference proteome</keyword>
<feature type="compositionally biased region" description="Basic and acidic residues" evidence="1">
    <location>
        <begin position="16"/>
        <end position="39"/>
    </location>
</feature>
<dbReference type="EMBL" id="WQMS01000009">
    <property type="protein sequence ID" value="MVO78055.1"/>
    <property type="molecule type" value="Genomic_DNA"/>
</dbReference>
<gene>
    <name evidence="2" type="ORF">GON01_08920</name>
</gene>
<reference evidence="2 3" key="1">
    <citation type="submission" date="2019-12" db="EMBL/GenBank/DDBJ databases">
        <authorList>
            <person name="Huq M.A."/>
        </authorList>
    </citation>
    <scope>NUCLEOTIDE SEQUENCE [LARGE SCALE GENOMIC DNA]</scope>
    <source>
        <strain evidence="2 3">MAH-20</strain>
    </source>
</reference>
<feature type="region of interest" description="Disordered" evidence="1">
    <location>
        <begin position="1"/>
        <end position="40"/>
    </location>
</feature>
<dbReference type="PANTHER" id="PTHR34309:SF10">
    <property type="entry name" value="SLR1406 PROTEIN"/>
    <property type="match status" value="1"/>
</dbReference>
<dbReference type="InterPro" id="IPR005624">
    <property type="entry name" value="PduO/GlcC-like"/>
</dbReference>
<comment type="caution">
    <text evidence="2">The sequence shown here is derived from an EMBL/GenBank/DDBJ whole genome shotgun (WGS) entry which is preliminary data.</text>
</comment>
<dbReference type="PANTHER" id="PTHR34309">
    <property type="entry name" value="SLR1406 PROTEIN"/>
    <property type="match status" value="1"/>
</dbReference>
<evidence type="ECO:0000313" key="3">
    <source>
        <dbReference type="Proteomes" id="UP000441389"/>
    </source>
</evidence>
<accession>A0A6I4J0T6</accession>
<dbReference type="InterPro" id="IPR038084">
    <property type="entry name" value="PduO/GlcC-like_sf"/>
</dbReference>
<dbReference type="Gene3D" id="3.30.450.150">
    <property type="entry name" value="Haem-degrading domain"/>
    <property type="match status" value="1"/>
</dbReference>